<dbReference type="Gene3D" id="1.20.120.450">
    <property type="entry name" value="dinb family like domain"/>
    <property type="match status" value="1"/>
</dbReference>
<evidence type="ECO:0000259" key="1">
    <source>
        <dbReference type="Pfam" id="PF12867"/>
    </source>
</evidence>
<evidence type="ECO:0000313" key="2">
    <source>
        <dbReference type="EMBL" id="MBD8501207.1"/>
    </source>
</evidence>
<proteinExistence type="predicted"/>
<feature type="domain" description="DinB-like" evidence="1">
    <location>
        <begin position="27"/>
        <end position="162"/>
    </location>
</feature>
<dbReference type="Pfam" id="PF12867">
    <property type="entry name" value="DinB_2"/>
    <property type="match status" value="1"/>
</dbReference>
<dbReference type="Proteomes" id="UP000634529">
    <property type="component" value="Unassembled WGS sequence"/>
</dbReference>
<protein>
    <submittedName>
        <fullName evidence="2">DinB family protein</fullName>
    </submittedName>
</protein>
<dbReference type="SUPFAM" id="SSF109854">
    <property type="entry name" value="DinB/YfiT-like putative metalloenzymes"/>
    <property type="match status" value="1"/>
</dbReference>
<keyword evidence="3" id="KW-1185">Reference proteome</keyword>
<name>A0ABR9B4M0_9BACL</name>
<dbReference type="InterPro" id="IPR024775">
    <property type="entry name" value="DinB-like"/>
</dbReference>
<dbReference type="InterPro" id="IPR034660">
    <property type="entry name" value="DinB/YfiT-like"/>
</dbReference>
<accession>A0ABR9B4M0</accession>
<reference evidence="2 3" key="1">
    <citation type="submission" date="2020-09" db="EMBL/GenBank/DDBJ databases">
        <title>Paenibacillus sp. CAU 1523 isolated from sand of Haeundae Beach.</title>
        <authorList>
            <person name="Kim W."/>
        </authorList>
    </citation>
    <scope>NUCLEOTIDE SEQUENCE [LARGE SCALE GENOMIC DNA]</scope>
    <source>
        <strain evidence="2 3">CAU 1523</strain>
    </source>
</reference>
<evidence type="ECO:0000313" key="3">
    <source>
        <dbReference type="Proteomes" id="UP000634529"/>
    </source>
</evidence>
<gene>
    <name evidence="2" type="ORF">IFO66_23315</name>
</gene>
<dbReference type="EMBL" id="JACYTN010000043">
    <property type="protein sequence ID" value="MBD8501207.1"/>
    <property type="molecule type" value="Genomic_DNA"/>
</dbReference>
<sequence length="186" mass="21833">MLKELKGEANMSLIVGMLYSAVNENVQRLQLITGDMSQEEIDYKGPTNQFNSTAQLIRHLMYVDLNWVYRIKGEPLPQNLIEQYGPMIDENNRIPMIDRVSWNTLISQYEGVMEMLKDACAQLTDDDLSKVVTFGHENEKQATIRWGIWHMADHSRYHQAQINQLRRWFHEEKVHVKEDEINARVT</sequence>
<dbReference type="RefSeq" id="WP_192027410.1">
    <property type="nucleotide sequence ID" value="NZ_JACYTN010000043.1"/>
</dbReference>
<organism evidence="2 3">
    <name type="scientific">Paenibacillus arenosi</name>
    <dbReference type="NCBI Taxonomy" id="2774142"/>
    <lineage>
        <taxon>Bacteria</taxon>
        <taxon>Bacillati</taxon>
        <taxon>Bacillota</taxon>
        <taxon>Bacilli</taxon>
        <taxon>Bacillales</taxon>
        <taxon>Paenibacillaceae</taxon>
        <taxon>Paenibacillus</taxon>
    </lineage>
</organism>
<comment type="caution">
    <text evidence="2">The sequence shown here is derived from an EMBL/GenBank/DDBJ whole genome shotgun (WGS) entry which is preliminary data.</text>
</comment>